<evidence type="ECO:0000313" key="1">
    <source>
        <dbReference type="EMBL" id="RNL45036.1"/>
    </source>
</evidence>
<organism evidence="1 2">
    <name type="scientific">Paraeggerthella hongkongensis</name>
    <dbReference type="NCBI Taxonomy" id="230658"/>
    <lineage>
        <taxon>Bacteria</taxon>
        <taxon>Bacillati</taxon>
        <taxon>Actinomycetota</taxon>
        <taxon>Coriobacteriia</taxon>
        <taxon>Eggerthellales</taxon>
        <taxon>Eggerthellaceae</taxon>
        <taxon>Paraeggerthella</taxon>
    </lineage>
</organism>
<gene>
    <name evidence="1" type="ORF">DMP08_05550</name>
</gene>
<name>A0A3N0BCK4_9ACTN</name>
<sequence>MALIFISEKTGYFQLPDKEKKVITDLTPEELDEAVGEVLKSGFSRMEDSSQIANPAEKIMFEQLNMAFKELSESRESILSEIDLKFAEAERKYLEQ</sequence>
<comment type="caution">
    <text evidence="1">The sequence shown here is derived from an EMBL/GenBank/DDBJ whole genome shotgun (WGS) entry which is preliminary data.</text>
</comment>
<reference evidence="2" key="1">
    <citation type="submission" date="2018-05" db="EMBL/GenBank/DDBJ databases">
        <title>Genome Sequencing of selected type strains of the family Eggerthellaceae.</title>
        <authorList>
            <person name="Danylec N."/>
            <person name="Stoll D.A."/>
            <person name="Doetsch A."/>
            <person name="Huch M."/>
        </authorList>
    </citation>
    <scope>NUCLEOTIDE SEQUENCE [LARGE SCALE GENOMIC DNA]</scope>
    <source>
        <strain evidence="2">DSM 16106</strain>
    </source>
</reference>
<protein>
    <submittedName>
        <fullName evidence="1">Uncharacterized protein</fullName>
    </submittedName>
</protein>
<dbReference type="AlphaFoldDB" id="A0A3N0BCK4"/>
<keyword evidence="2" id="KW-1185">Reference proteome</keyword>
<accession>A0A3N0BCK4</accession>
<proteinExistence type="predicted"/>
<dbReference type="EMBL" id="QICD01000008">
    <property type="protein sequence ID" value="RNL45036.1"/>
    <property type="molecule type" value="Genomic_DNA"/>
</dbReference>
<dbReference type="RefSeq" id="WP_123191965.1">
    <property type="nucleotide sequence ID" value="NZ_QICD01000008.1"/>
</dbReference>
<evidence type="ECO:0000313" key="2">
    <source>
        <dbReference type="Proteomes" id="UP000278632"/>
    </source>
</evidence>
<dbReference type="Proteomes" id="UP000278632">
    <property type="component" value="Unassembled WGS sequence"/>
</dbReference>